<proteinExistence type="predicted"/>
<dbReference type="AlphaFoldDB" id="A0A3B0WFG3"/>
<reference evidence="1" key="1">
    <citation type="submission" date="2018-06" db="EMBL/GenBank/DDBJ databases">
        <authorList>
            <person name="Zhirakovskaya E."/>
        </authorList>
    </citation>
    <scope>NUCLEOTIDE SEQUENCE</scope>
</reference>
<dbReference type="EMBL" id="UOEU01001052">
    <property type="protein sequence ID" value="VAW43266.1"/>
    <property type="molecule type" value="Genomic_DNA"/>
</dbReference>
<protein>
    <recommendedName>
        <fullName evidence="2">DUF302 domain-containing protein</fullName>
    </recommendedName>
</protein>
<evidence type="ECO:0008006" key="2">
    <source>
        <dbReference type="Google" id="ProtNLM"/>
    </source>
</evidence>
<accession>A0A3B0WFG3</accession>
<name>A0A3B0WFG3_9ZZZZ</name>
<sequence>MTPLLVLKNGRADAIQQVTEALHNAGLQVIPSFDSRRTRIDKTDFSCPHHGTAVCTCHIVVLLVYKSEEQPATLIVYGQDDDTWVSLASSPNLRPSAALQAQIKNSLTLEIMK</sequence>
<gene>
    <name evidence="1" type="ORF">MNBD_CHLOROFLEXI01-4129</name>
</gene>
<organism evidence="1">
    <name type="scientific">hydrothermal vent metagenome</name>
    <dbReference type="NCBI Taxonomy" id="652676"/>
    <lineage>
        <taxon>unclassified sequences</taxon>
        <taxon>metagenomes</taxon>
        <taxon>ecological metagenomes</taxon>
    </lineage>
</organism>
<evidence type="ECO:0000313" key="1">
    <source>
        <dbReference type="EMBL" id="VAW43266.1"/>
    </source>
</evidence>